<name>K1JYX7_9BURK</name>
<evidence type="ECO:0000256" key="3">
    <source>
        <dbReference type="ARBA" id="ARBA00022475"/>
    </source>
</evidence>
<evidence type="ECO:0000256" key="4">
    <source>
        <dbReference type="ARBA" id="ARBA00022692"/>
    </source>
</evidence>
<protein>
    <submittedName>
        <fullName evidence="9">Rod shape-determining protein MreD</fullName>
    </submittedName>
</protein>
<reference evidence="9 10" key="1">
    <citation type="submission" date="2012-05" db="EMBL/GenBank/DDBJ databases">
        <title>The Genome Sequence of Sutterella wadsworthensis 2_1_59BFAA.</title>
        <authorList>
            <consortium name="The Broad Institute Genome Sequencing Platform"/>
            <person name="Earl A."/>
            <person name="Ward D."/>
            <person name="Feldgarden M."/>
            <person name="Gevers D."/>
            <person name="Daigneault M."/>
            <person name="Strauss J."/>
            <person name="Allen-Vercoe E."/>
            <person name="Walker B."/>
            <person name="Young S.K."/>
            <person name="Zeng Q."/>
            <person name="Gargeya S."/>
            <person name="Fitzgerald M."/>
            <person name="Haas B."/>
            <person name="Abouelleil A."/>
            <person name="Alvarado L."/>
            <person name="Arachchi H.M."/>
            <person name="Berlin A.M."/>
            <person name="Chapman S.B."/>
            <person name="Goldberg J."/>
            <person name="Griggs A."/>
            <person name="Gujja S."/>
            <person name="Hansen M."/>
            <person name="Howarth C."/>
            <person name="Imamovic A."/>
            <person name="Larimer J."/>
            <person name="McCowen C."/>
            <person name="Montmayeur A."/>
            <person name="Murphy C."/>
            <person name="Neiman D."/>
            <person name="Pearson M."/>
            <person name="Priest M."/>
            <person name="Roberts A."/>
            <person name="Saif S."/>
            <person name="Shea T."/>
            <person name="Sisk P."/>
            <person name="Sykes S."/>
            <person name="Wortman J."/>
            <person name="Nusbaum C."/>
            <person name="Birren B."/>
        </authorList>
    </citation>
    <scope>NUCLEOTIDE SEQUENCE [LARGE SCALE GENOMIC DNA]</scope>
    <source>
        <strain evidence="9 10">2_1_59BFAA</strain>
    </source>
</reference>
<gene>
    <name evidence="9" type="ORF">HMPREF9465_00646</name>
</gene>
<evidence type="ECO:0000256" key="1">
    <source>
        <dbReference type="ARBA" id="ARBA00004651"/>
    </source>
</evidence>
<comment type="similarity">
    <text evidence="2">Belongs to the MreD family.</text>
</comment>
<keyword evidence="4 8" id="KW-0812">Transmembrane</keyword>
<dbReference type="PIRSF" id="PIRSF018472">
    <property type="entry name" value="MreD_proteobac"/>
    <property type="match status" value="1"/>
</dbReference>
<dbReference type="NCBIfam" id="TIGR03426">
    <property type="entry name" value="shape_MreD"/>
    <property type="match status" value="1"/>
</dbReference>
<dbReference type="PANTHER" id="PTHR37484">
    <property type="entry name" value="ROD SHAPE-DETERMINING PROTEIN MRED"/>
    <property type="match status" value="1"/>
</dbReference>
<dbReference type="GO" id="GO:0008360">
    <property type="term" value="P:regulation of cell shape"/>
    <property type="evidence" value="ECO:0007669"/>
    <property type="project" value="UniProtKB-KW"/>
</dbReference>
<dbReference type="STRING" id="742823.HMPREF9465_00646"/>
<dbReference type="PATRIC" id="fig|742823.3.peg.649"/>
<feature type="transmembrane region" description="Helical" evidence="8">
    <location>
        <begin position="25"/>
        <end position="49"/>
    </location>
</feature>
<evidence type="ECO:0000256" key="5">
    <source>
        <dbReference type="ARBA" id="ARBA00022960"/>
    </source>
</evidence>
<dbReference type="PANTHER" id="PTHR37484:SF1">
    <property type="entry name" value="ROD SHAPE-DETERMINING PROTEIN MRED"/>
    <property type="match status" value="1"/>
</dbReference>
<keyword evidence="6 8" id="KW-1133">Transmembrane helix</keyword>
<feature type="transmembrane region" description="Helical" evidence="8">
    <location>
        <begin position="118"/>
        <end position="139"/>
    </location>
</feature>
<feature type="transmembrane region" description="Helical" evidence="8">
    <location>
        <begin position="145"/>
        <end position="168"/>
    </location>
</feature>
<evidence type="ECO:0000313" key="10">
    <source>
        <dbReference type="Proteomes" id="UP000005835"/>
    </source>
</evidence>
<evidence type="ECO:0000256" key="7">
    <source>
        <dbReference type="ARBA" id="ARBA00023136"/>
    </source>
</evidence>
<dbReference type="EMBL" id="ADMG01000017">
    <property type="protein sequence ID" value="EKB31778.1"/>
    <property type="molecule type" value="Genomic_DNA"/>
</dbReference>
<proteinExistence type="inferred from homology"/>
<sequence length="179" mass="20218">MKQYKTLDMNDGRGGEHIQTHARPLWIISTFLISYLLNLASSTANVLWLPDPLALTLIYWTIHHPRHVGMTIAFICGLLMDVQNGSVLGQQALAYVILSYSAYSLHRRLPWFGLAGQALHILPLLLVSQLVVLMIRLWFDGLWPGFPWFLQSFTGALLWPAASLILSLPERRSLGRESV</sequence>
<dbReference type="eggNOG" id="COG2891">
    <property type="taxonomic scope" value="Bacteria"/>
</dbReference>
<evidence type="ECO:0000313" key="9">
    <source>
        <dbReference type="EMBL" id="EKB31778.1"/>
    </source>
</evidence>
<dbReference type="AlphaFoldDB" id="K1JYX7"/>
<evidence type="ECO:0000256" key="8">
    <source>
        <dbReference type="SAM" id="Phobius"/>
    </source>
</evidence>
<keyword evidence="3" id="KW-1003">Cell membrane</keyword>
<dbReference type="InterPro" id="IPR026034">
    <property type="entry name" value="MreD_proteobac"/>
</dbReference>
<dbReference type="RefSeq" id="WP_005434114.1">
    <property type="nucleotide sequence ID" value="NZ_JH815514.1"/>
</dbReference>
<evidence type="ECO:0000256" key="6">
    <source>
        <dbReference type="ARBA" id="ARBA00022989"/>
    </source>
</evidence>
<dbReference type="GO" id="GO:0005886">
    <property type="term" value="C:plasma membrane"/>
    <property type="evidence" value="ECO:0007669"/>
    <property type="project" value="UniProtKB-SubCell"/>
</dbReference>
<dbReference type="InterPro" id="IPR007227">
    <property type="entry name" value="Cell_shape_determining_MreD"/>
</dbReference>
<comment type="subcellular location">
    <subcellularLocation>
        <location evidence="1">Cell membrane</location>
        <topology evidence="1">Multi-pass membrane protein</topology>
    </subcellularLocation>
</comment>
<dbReference type="Pfam" id="PF04093">
    <property type="entry name" value="MreD"/>
    <property type="match status" value="1"/>
</dbReference>
<accession>K1JYX7</accession>
<keyword evidence="10" id="KW-1185">Reference proteome</keyword>
<comment type="caution">
    <text evidence="9">The sequence shown here is derived from an EMBL/GenBank/DDBJ whole genome shotgun (WGS) entry which is preliminary data.</text>
</comment>
<keyword evidence="7 8" id="KW-0472">Membrane</keyword>
<organism evidence="9 10">
    <name type="scientific">Sutterella wadsworthensis 2_1_59BFAA</name>
    <dbReference type="NCBI Taxonomy" id="742823"/>
    <lineage>
        <taxon>Bacteria</taxon>
        <taxon>Pseudomonadati</taxon>
        <taxon>Pseudomonadota</taxon>
        <taxon>Betaproteobacteria</taxon>
        <taxon>Burkholderiales</taxon>
        <taxon>Sutterellaceae</taxon>
        <taxon>Sutterella</taxon>
    </lineage>
</organism>
<dbReference type="Proteomes" id="UP000005835">
    <property type="component" value="Unassembled WGS sequence"/>
</dbReference>
<keyword evidence="5" id="KW-0133">Cell shape</keyword>
<dbReference type="HOGENOM" id="CLU_119315_1_0_4"/>
<evidence type="ECO:0000256" key="2">
    <source>
        <dbReference type="ARBA" id="ARBA00007776"/>
    </source>
</evidence>